<proteinExistence type="predicted"/>
<keyword evidence="6 9" id="KW-0418">Kinase</keyword>
<dbReference type="GO" id="GO:0016036">
    <property type="term" value="P:cellular response to phosphate starvation"/>
    <property type="evidence" value="ECO:0007669"/>
    <property type="project" value="TreeGrafter"/>
</dbReference>
<comment type="subcellular location">
    <subcellularLocation>
        <location evidence="2">Membrane</location>
    </subcellularLocation>
</comment>
<dbReference type="InterPro" id="IPR003594">
    <property type="entry name" value="HATPase_dom"/>
</dbReference>
<evidence type="ECO:0000313" key="10">
    <source>
        <dbReference type="Proteomes" id="UP000274920"/>
    </source>
</evidence>
<name>A0A3R8JU28_9FIRM</name>
<dbReference type="InterPro" id="IPR004358">
    <property type="entry name" value="Sig_transdc_His_kin-like_C"/>
</dbReference>
<dbReference type="EMBL" id="RHJS01000002">
    <property type="protein sequence ID" value="RRK34770.1"/>
    <property type="molecule type" value="Genomic_DNA"/>
</dbReference>
<dbReference type="Pfam" id="PF02518">
    <property type="entry name" value="HATPase_c"/>
    <property type="match status" value="1"/>
</dbReference>
<dbReference type="InterPro" id="IPR036890">
    <property type="entry name" value="HATPase_C_sf"/>
</dbReference>
<dbReference type="CDD" id="cd00082">
    <property type="entry name" value="HisKA"/>
    <property type="match status" value="1"/>
</dbReference>
<dbReference type="SUPFAM" id="SSF55874">
    <property type="entry name" value="ATPase domain of HSP90 chaperone/DNA topoisomerase II/histidine kinase"/>
    <property type="match status" value="1"/>
</dbReference>
<keyword evidence="10" id="KW-1185">Reference proteome</keyword>
<dbReference type="GO" id="GO:0000155">
    <property type="term" value="F:phosphorelay sensor kinase activity"/>
    <property type="evidence" value="ECO:0007669"/>
    <property type="project" value="InterPro"/>
</dbReference>
<evidence type="ECO:0000256" key="7">
    <source>
        <dbReference type="ARBA" id="ARBA00023012"/>
    </source>
</evidence>
<evidence type="ECO:0000256" key="2">
    <source>
        <dbReference type="ARBA" id="ARBA00004370"/>
    </source>
</evidence>
<evidence type="ECO:0000256" key="4">
    <source>
        <dbReference type="ARBA" id="ARBA00022553"/>
    </source>
</evidence>
<dbReference type="SMART" id="SM00388">
    <property type="entry name" value="HisKA"/>
    <property type="match status" value="1"/>
</dbReference>
<sequence>MEEKMIALAGFIIISGLFVLERYRRYALEKKIDRLVQELDCFLLRGENNLEETLKEGRVENLRNELAAVTAQAQHQIQHREAREKRLNQFMENMAHQMKTTLTALQIRIDLAQSKASLSDVQTELEECQRCMGRLTGEVDRILECSQLGEQKINMWLERCDVSRLIQNTITVLEPLWKKKGARIVYESSDISGISEIYLDSYWFSQAFENVLKNAVEHTPPGSAVTIQASDRVHSLVLEIKDEGPGIGEDELPYLFERFHRGCYGKTGYGIGLSMAADILKAHHGSIQAENRKDGGACFRLEAPILEGRRPYELQKNN</sequence>
<protein>
    <recommendedName>
        <fullName evidence="3">histidine kinase</fullName>
        <ecNumber evidence="3">2.7.13.3</ecNumber>
    </recommendedName>
</protein>
<comment type="catalytic activity">
    <reaction evidence="1">
        <text>ATP + protein L-histidine = ADP + protein N-phospho-L-histidine.</text>
        <dbReference type="EC" id="2.7.13.3"/>
    </reaction>
</comment>
<dbReference type="PANTHER" id="PTHR45453:SF1">
    <property type="entry name" value="PHOSPHATE REGULON SENSOR PROTEIN PHOR"/>
    <property type="match status" value="1"/>
</dbReference>
<dbReference type="InterPro" id="IPR003661">
    <property type="entry name" value="HisK_dim/P_dom"/>
</dbReference>
<dbReference type="Gene3D" id="1.10.287.130">
    <property type="match status" value="1"/>
</dbReference>
<reference evidence="9" key="1">
    <citation type="submission" date="2018-10" db="EMBL/GenBank/DDBJ databases">
        <title>Schaedlerella arabinophila gen. nov. sp. nov., isolated from the mouse intestinal tract and comparative analysis with the genome of the closely related altered Schaedler flora strain ASF502.</title>
        <authorList>
            <person name="Miyake S."/>
            <person name="Soh M."/>
            <person name="Seedorf H."/>
        </authorList>
    </citation>
    <scope>NUCLEOTIDE SEQUENCE [LARGE SCALE GENOMIC DNA]</scope>
    <source>
        <strain evidence="9">DSM 106076</strain>
    </source>
</reference>
<dbReference type="InterPro" id="IPR005467">
    <property type="entry name" value="His_kinase_dom"/>
</dbReference>
<dbReference type="SMART" id="SM00387">
    <property type="entry name" value="HATPase_c"/>
    <property type="match status" value="1"/>
</dbReference>
<dbReference type="SUPFAM" id="SSF47384">
    <property type="entry name" value="Homodimeric domain of signal transducing histidine kinase"/>
    <property type="match status" value="1"/>
</dbReference>
<feature type="domain" description="Histidine kinase" evidence="8">
    <location>
        <begin position="93"/>
        <end position="307"/>
    </location>
</feature>
<dbReference type="Pfam" id="PF00512">
    <property type="entry name" value="HisKA"/>
    <property type="match status" value="1"/>
</dbReference>
<comment type="caution">
    <text evidence="9">The sequence shown here is derived from an EMBL/GenBank/DDBJ whole genome shotgun (WGS) entry which is preliminary data.</text>
</comment>
<dbReference type="PROSITE" id="PS50109">
    <property type="entry name" value="HIS_KIN"/>
    <property type="match status" value="1"/>
</dbReference>
<evidence type="ECO:0000313" key="9">
    <source>
        <dbReference type="EMBL" id="RRK34770.1"/>
    </source>
</evidence>
<evidence type="ECO:0000256" key="6">
    <source>
        <dbReference type="ARBA" id="ARBA00022777"/>
    </source>
</evidence>
<evidence type="ECO:0000256" key="3">
    <source>
        <dbReference type="ARBA" id="ARBA00012438"/>
    </source>
</evidence>
<accession>A0A3R8JU28</accession>
<dbReference type="PRINTS" id="PR00344">
    <property type="entry name" value="BCTRLSENSOR"/>
</dbReference>
<evidence type="ECO:0000256" key="5">
    <source>
        <dbReference type="ARBA" id="ARBA00022679"/>
    </source>
</evidence>
<dbReference type="EC" id="2.7.13.3" evidence="3"/>
<keyword evidence="4" id="KW-0597">Phosphoprotein</keyword>
<dbReference type="InterPro" id="IPR036097">
    <property type="entry name" value="HisK_dim/P_sf"/>
</dbReference>
<keyword evidence="5" id="KW-0808">Transferase</keyword>
<dbReference type="Proteomes" id="UP000274920">
    <property type="component" value="Unassembled WGS sequence"/>
</dbReference>
<organism evidence="9 10">
    <name type="scientific">Schaedlerella arabinosiphila</name>
    <dbReference type="NCBI Taxonomy" id="2044587"/>
    <lineage>
        <taxon>Bacteria</taxon>
        <taxon>Bacillati</taxon>
        <taxon>Bacillota</taxon>
        <taxon>Clostridia</taxon>
        <taxon>Lachnospirales</taxon>
        <taxon>Lachnospiraceae</taxon>
        <taxon>Schaedlerella</taxon>
    </lineage>
</organism>
<gene>
    <name evidence="9" type="ORF">EBB54_28100</name>
</gene>
<evidence type="ECO:0000256" key="1">
    <source>
        <dbReference type="ARBA" id="ARBA00000085"/>
    </source>
</evidence>
<dbReference type="InterPro" id="IPR050351">
    <property type="entry name" value="BphY/WalK/GraS-like"/>
</dbReference>
<dbReference type="RefSeq" id="WP_125129898.1">
    <property type="nucleotide sequence ID" value="NZ_RHJS01000002.1"/>
</dbReference>
<evidence type="ECO:0000259" key="8">
    <source>
        <dbReference type="PROSITE" id="PS50109"/>
    </source>
</evidence>
<dbReference type="PANTHER" id="PTHR45453">
    <property type="entry name" value="PHOSPHATE REGULON SENSOR PROTEIN PHOR"/>
    <property type="match status" value="1"/>
</dbReference>
<dbReference type="GO" id="GO:0005886">
    <property type="term" value="C:plasma membrane"/>
    <property type="evidence" value="ECO:0007669"/>
    <property type="project" value="TreeGrafter"/>
</dbReference>
<dbReference type="AlphaFoldDB" id="A0A3R8JU28"/>
<dbReference type="CDD" id="cd00075">
    <property type="entry name" value="HATPase"/>
    <property type="match status" value="1"/>
</dbReference>
<dbReference type="GO" id="GO:0004721">
    <property type="term" value="F:phosphoprotein phosphatase activity"/>
    <property type="evidence" value="ECO:0007669"/>
    <property type="project" value="TreeGrafter"/>
</dbReference>
<dbReference type="Gene3D" id="3.30.565.10">
    <property type="entry name" value="Histidine kinase-like ATPase, C-terminal domain"/>
    <property type="match status" value="1"/>
</dbReference>
<keyword evidence="7" id="KW-0902">Two-component regulatory system</keyword>